<feature type="region of interest" description="Disordered" evidence="6">
    <location>
        <begin position="282"/>
        <end position="301"/>
    </location>
</feature>
<evidence type="ECO:0000256" key="2">
    <source>
        <dbReference type="ARBA" id="ARBA00022692"/>
    </source>
</evidence>
<comment type="caution">
    <text evidence="9">The sequence shown here is derived from an EMBL/GenBank/DDBJ whole genome shotgun (WGS) entry which is preliminary data.</text>
</comment>
<feature type="transmembrane region" description="Helical" evidence="7">
    <location>
        <begin position="40"/>
        <end position="61"/>
    </location>
</feature>
<feature type="region of interest" description="Disordered" evidence="6">
    <location>
        <begin position="1"/>
        <end position="23"/>
    </location>
</feature>
<feature type="transmembrane region" description="Helical" evidence="7">
    <location>
        <begin position="101"/>
        <end position="124"/>
    </location>
</feature>
<dbReference type="Proteomes" id="UP000827284">
    <property type="component" value="Unassembled WGS sequence"/>
</dbReference>
<evidence type="ECO:0000256" key="6">
    <source>
        <dbReference type="SAM" id="MobiDB-lite"/>
    </source>
</evidence>
<feature type="compositionally biased region" description="Acidic residues" evidence="6">
    <location>
        <begin position="291"/>
        <end position="301"/>
    </location>
</feature>
<feature type="transmembrane region" description="Helical" evidence="7">
    <location>
        <begin position="218"/>
        <end position="246"/>
    </location>
</feature>
<protein>
    <recommendedName>
        <fullName evidence="8">VTT domain-containing protein</fullName>
    </recommendedName>
</protein>
<dbReference type="PANTHER" id="PTHR43220">
    <property type="match status" value="1"/>
</dbReference>
<evidence type="ECO:0000256" key="3">
    <source>
        <dbReference type="ARBA" id="ARBA00022989"/>
    </source>
</evidence>
<feature type="domain" description="VTT" evidence="8">
    <location>
        <begin position="120"/>
        <end position="239"/>
    </location>
</feature>
<reference evidence="9" key="2">
    <citation type="journal article" date="2022" name="Microbiol. Resour. Announc.">
        <title>Whole-Genome Sequence of Entomortierella parvispora E1425, a Mucoromycotan Fungus Associated with Burkholderiaceae-Related Endosymbiotic Bacteria.</title>
        <authorList>
            <person name="Herlambang A."/>
            <person name="Guo Y."/>
            <person name="Takashima Y."/>
            <person name="Narisawa K."/>
            <person name="Ohta H."/>
            <person name="Nishizawa T."/>
        </authorList>
    </citation>
    <scope>NUCLEOTIDE SEQUENCE</scope>
    <source>
        <strain evidence="9">E1425</strain>
    </source>
</reference>
<proteinExistence type="inferred from homology"/>
<feature type="compositionally biased region" description="Polar residues" evidence="6">
    <location>
        <begin position="1"/>
        <end position="22"/>
    </location>
</feature>
<dbReference type="Pfam" id="PF09335">
    <property type="entry name" value="VTT_dom"/>
    <property type="match status" value="1"/>
</dbReference>
<dbReference type="AlphaFoldDB" id="A0A9P3HBY5"/>
<keyword evidence="4 7" id="KW-0472">Membrane</keyword>
<evidence type="ECO:0000259" key="8">
    <source>
        <dbReference type="Pfam" id="PF09335"/>
    </source>
</evidence>
<name>A0A9P3HBY5_9FUNG</name>
<gene>
    <name evidence="9" type="ORF">EMPS_05951</name>
</gene>
<evidence type="ECO:0000313" key="10">
    <source>
        <dbReference type="Proteomes" id="UP000827284"/>
    </source>
</evidence>
<dbReference type="OrthoDB" id="3364966at2759"/>
<dbReference type="GO" id="GO:0016020">
    <property type="term" value="C:membrane"/>
    <property type="evidence" value="ECO:0007669"/>
    <property type="project" value="UniProtKB-SubCell"/>
</dbReference>
<evidence type="ECO:0000256" key="5">
    <source>
        <dbReference type="ARBA" id="ARBA00025797"/>
    </source>
</evidence>
<evidence type="ECO:0000256" key="1">
    <source>
        <dbReference type="ARBA" id="ARBA00004141"/>
    </source>
</evidence>
<dbReference type="InterPro" id="IPR032816">
    <property type="entry name" value="VTT_dom"/>
</dbReference>
<comment type="similarity">
    <text evidence="5">Belongs to the TMEM41 family.</text>
</comment>
<keyword evidence="3 7" id="KW-1133">Transmembrane helix</keyword>
<accession>A0A9P3HBY5</accession>
<dbReference type="EMBL" id="BQFW01000008">
    <property type="protein sequence ID" value="GJJ73593.1"/>
    <property type="molecule type" value="Genomic_DNA"/>
</dbReference>
<feature type="transmembrane region" description="Helical" evidence="7">
    <location>
        <begin position="258"/>
        <end position="275"/>
    </location>
</feature>
<comment type="subcellular location">
    <subcellularLocation>
        <location evidence="1">Membrane</location>
        <topology evidence="1">Multi-pass membrane protein</topology>
    </subcellularLocation>
</comment>
<keyword evidence="2 7" id="KW-0812">Transmembrane</keyword>
<evidence type="ECO:0000313" key="9">
    <source>
        <dbReference type="EMBL" id="GJJ73593.1"/>
    </source>
</evidence>
<evidence type="ECO:0000256" key="7">
    <source>
        <dbReference type="SAM" id="Phobius"/>
    </source>
</evidence>
<evidence type="ECO:0000256" key="4">
    <source>
        <dbReference type="ARBA" id="ARBA00023136"/>
    </source>
</evidence>
<feature type="transmembrane region" description="Helical" evidence="7">
    <location>
        <begin position="188"/>
        <end position="206"/>
    </location>
</feature>
<reference evidence="9" key="1">
    <citation type="submission" date="2021-11" db="EMBL/GenBank/DDBJ databases">
        <authorList>
            <person name="Herlambang A."/>
            <person name="Guo Y."/>
            <person name="Takashima Y."/>
            <person name="Nishizawa T."/>
        </authorList>
    </citation>
    <scope>NUCLEOTIDE SEQUENCE</scope>
    <source>
        <strain evidence="9">E1425</strain>
    </source>
</reference>
<keyword evidence="10" id="KW-1185">Reference proteome</keyword>
<sequence>MSSPAVTDTTPLLGGSNNTSSLPAKKRNALQRRLDSLTPLQSLFALLLLAATVFLGVYLMIKHTLPRDLSDEDRKWVKFPRNAEDVQHLSIILEAYLADHYFEVLTCFIVTYIALQAFAVPGSVMLSVLGGALFKFWVGLVVVLLCAGIGSLSCYFISLYLGHPIVEKYLEARIAKLHEKIESKKDQLFFYFAFLRVTPFIPNWFMNVASPHLGIPVTIFFFGTLVGVLPNTLVTVQAGVTLAALASPDDFTLLTPQNIIMTIVVGLCLLLPIVLHRHVEDPTATPKADDNSEQEDPLSRV</sequence>
<organism evidence="9 10">
    <name type="scientific">Entomortierella parvispora</name>
    <dbReference type="NCBI Taxonomy" id="205924"/>
    <lineage>
        <taxon>Eukaryota</taxon>
        <taxon>Fungi</taxon>
        <taxon>Fungi incertae sedis</taxon>
        <taxon>Mucoromycota</taxon>
        <taxon>Mortierellomycotina</taxon>
        <taxon>Mortierellomycetes</taxon>
        <taxon>Mortierellales</taxon>
        <taxon>Mortierellaceae</taxon>
        <taxon>Entomortierella</taxon>
    </lineage>
</organism>
<dbReference type="PANTHER" id="PTHR43220:SF18">
    <property type="entry name" value="TRANSMEMBRANE PROTEIN 41B"/>
    <property type="match status" value="1"/>
</dbReference>
<feature type="transmembrane region" description="Helical" evidence="7">
    <location>
        <begin position="136"/>
        <end position="161"/>
    </location>
</feature>
<dbReference type="InterPro" id="IPR045014">
    <property type="entry name" value="TM41A/B"/>
</dbReference>